<proteinExistence type="predicted"/>
<reference evidence="1 2" key="1">
    <citation type="journal article" date="2019" name="Philos. Trans. R. Soc. Lond., B, Biol. Sci.">
        <title>Ant behaviour and brain gene expression of defending hosts depend on the ecological success of the intruding social parasite.</title>
        <authorList>
            <person name="Kaur R."/>
            <person name="Stoldt M."/>
            <person name="Jongepier E."/>
            <person name="Feldmeyer B."/>
            <person name="Menzel F."/>
            <person name="Bornberg-Bauer E."/>
            <person name="Foitzik S."/>
        </authorList>
    </citation>
    <scope>NUCLEOTIDE SEQUENCE [LARGE SCALE GENOMIC DNA]</scope>
    <source>
        <tissue evidence="1">Whole body</tissue>
    </source>
</reference>
<dbReference type="EMBL" id="QBLH01003153">
    <property type="protein sequence ID" value="TGZ44728.1"/>
    <property type="molecule type" value="Genomic_DNA"/>
</dbReference>
<evidence type="ECO:0000313" key="1">
    <source>
        <dbReference type="EMBL" id="TGZ44728.1"/>
    </source>
</evidence>
<keyword evidence="2" id="KW-1185">Reference proteome</keyword>
<comment type="caution">
    <text evidence="1">The sequence shown here is derived from an EMBL/GenBank/DDBJ whole genome shotgun (WGS) entry which is preliminary data.</text>
</comment>
<dbReference type="Proteomes" id="UP000310200">
    <property type="component" value="Unassembled WGS sequence"/>
</dbReference>
<name>A0A4S2KBS1_9HYME</name>
<evidence type="ECO:0000313" key="2">
    <source>
        <dbReference type="Proteomes" id="UP000310200"/>
    </source>
</evidence>
<protein>
    <submittedName>
        <fullName evidence="1">Uncharacterized protein</fullName>
    </submittedName>
</protein>
<gene>
    <name evidence="1" type="ORF">DBV15_09158</name>
</gene>
<accession>A0A4S2KBS1</accession>
<sequence length="167" mass="18540">MIGATKQVFADLAVDSFAQDFQVEGGHRPSGLGTRKRLLLDPGGFPNLAGPRTLLRDPLQKWLGRCTVSYTHLDVYKRQFADLAVDSFAQDFQVEGGHRPSGLGTRKRLLLDPGGFPNLAGPRTLLRDPLQKWLGRCMTRASPYHGSPRLSSRQMTLARTIRNEILS</sequence>
<dbReference type="AlphaFoldDB" id="A0A4S2KBS1"/>
<organism evidence="1 2">
    <name type="scientific">Temnothorax longispinosus</name>
    <dbReference type="NCBI Taxonomy" id="300112"/>
    <lineage>
        <taxon>Eukaryota</taxon>
        <taxon>Metazoa</taxon>
        <taxon>Ecdysozoa</taxon>
        <taxon>Arthropoda</taxon>
        <taxon>Hexapoda</taxon>
        <taxon>Insecta</taxon>
        <taxon>Pterygota</taxon>
        <taxon>Neoptera</taxon>
        <taxon>Endopterygota</taxon>
        <taxon>Hymenoptera</taxon>
        <taxon>Apocrita</taxon>
        <taxon>Aculeata</taxon>
        <taxon>Formicoidea</taxon>
        <taxon>Formicidae</taxon>
        <taxon>Myrmicinae</taxon>
        <taxon>Temnothorax</taxon>
    </lineage>
</organism>